<evidence type="ECO:0000313" key="2">
    <source>
        <dbReference type="EMBL" id="CAD7254838.1"/>
    </source>
</evidence>
<feature type="domain" description="Metalloprotease TldD/E C-terminal" evidence="1">
    <location>
        <begin position="29"/>
        <end position="238"/>
    </location>
</feature>
<dbReference type="EMBL" id="LR912745">
    <property type="protein sequence ID" value="CAD7254838.1"/>
    <property type="molecule type" value="Genomic_DNA"/>
</dbReference>
<dbReference type="InterPro" id="IPR047657">
    <property type="entry name" value="PmbA"/>
</dbReference>
<name>A0A7R9AIL6_9CRUS</name>
<keyword evidence="3" id="KW-1185">Reference proteome</keyword>
<sequence>VAQLADHRKVGRYAAERALSRLNPQTVITGQYPILFEAPVALGLMRAWVAAVSGGALYRGNTFLQKSIETQVFSDHISIDENPFINGANASRWFDDEGVATQARTVVNQGVLQGYFLSTYSAKKLGMQTTGNAGGAHNLHLKSATTKKTDDLVSLIRSMDRGVLITELMGDGINRVTGDYSRGASGYWVEHGVIQYPVAGITIAGNLKDMFKQIVKVGSDVFNSGAYSSGSILLEEMMYQTEYAQAQKEAMTKATAAMQANQDAQFKAALDKNPLGRQRYNEELAKMNKLEQSYRKT</sequence>
<dbReference type="PANTHER" id="PTHR43421:SF1">
    <property type="entry name" value="METALLOPROTEASE PMBA"/>
    <property type="match status" value="1"/>
</dbReference>
<organism evidence="2">
    <name type="scientific">Darwinula stevensoni</name>
    <dbReference type="NCBI Taxonomy" id="69355"/>
    <lineage>
        <taxon>Eukaryota</taxon>
        <taxon>Metazoa</taxon>
        <taxon>Ecdysozoa</taxon>
        <taxon>Arthropoda</taxon>
        <taxon>Crustacea</taxon>
        <taxon>Oligostraca</taxon>
        <taxon>Ostracoda</taxon>
        <taxon>Podocopa</taxon>
        <taxon>Podocopida</taxon>
        <taxon>Darwinulocopina</taxon>
        <taxon>Darwinuloidea</taxon>
        <taxon>Darwinulidae</taxon>
        <taxon>Darwinula</taxon>
    </lineage>
</organism>
<evidence type="ECO:0000313" key="3">
    <source>
        <dbReference type="Proteomes" id="UP000677054"/>
    </source>
</evidence>
<dbReference type="InterPro" id="IPR045569">
    <property type="entry name" value="Metalloprtase-TldD/E_C"/>
</dbReference>
<proteinExistence type="predicted"/>
<dbReference type="GO" id="GO:0006508">
    <property type="term" value="P:proteolysis"/>
    <property type="evidence" value="ECO:0007669"/>
    <property type="project" value="InterPro"/>
</dbReference>
<feature type="non-terminal residue" evidence="2">
    <location>
        <position position="1"/>
    </location>
</feature>
<accession>A0A7R9AIL6</accession>
<feature type="non-terminal residue" evidence="2">
    <location>
        <position position="297"/>
    </location>
</feature>
<dbReference type="OrthoDB" id="2349064at2759"/>
<gene>
    <name evidence="2" type="ORF">DSTB1V02_LOCUS14584</name>
</gene>
<dbReference type="GO" id="GO:0005829">
    <property type="term" value="C:cytosol"/>
    <property type="evidence" value="ECO:0007669"/>
    <property type="project" value="TreeGrafter"/>
</dbReference>
<dbReference type="Pfam" id="PF19289">
    <property type="entry name" value="PmbA_TldD_3rd"/>
    <property type="match status" value="1"/>
</dbReference>
<evidence type="ECO:0000259" key="1">
    <source>
        <dbReference type="Pfam" id="PF19289"/>
    </source>
</evidence>
<dbReference type="AlphaFoldDB" id="A0A7R9AIL6"/>
<dbReference type="PANTHER" id="PTHR43421">
    <property type="entry name" value="METALLOPROTEASE PMBA"/>
    <property type="match status" value="1"/>
</dbReference>
<dbReference type="GO" id="GO:0008237">
    <property type="term" value="F:metallopeptidase activity"/>
    <property type="evidence" value="ECO:0007669"/>
    <property type="project" value="InterPro"/>
</dbReference>
<dbReference type="Proteomes" id="UP000677054">
    <property type="component" value="Unassembled WGS sequence"/>
</dbReference>
<dbReference type="InterPro" id="IPR036059">
    <property type="entry name" value="TldD/PmbA_sf"/>
</dbReference>
<dbReference type="SUPFAM" id="SSF111283">
    <property type="entry name" value="Putative modulator of DNA gyrase, PmbA/TldD"/>
    <property type="match status" value="1"/>
</dbReference>
<protein>
    <recommendedName>
        <fullName evidence="1">Metalloprotease TldD/E C-terminal domain-containing protein</fullName>
    </recommendedName>
</protein>
<dbReference type="EMBL" id="CAJPEV010013227">
    <property type="protein sequence ID" value="CAG0906703.1"/>
    <property type="molecule type" value="Genomic_DNA"/>
</dbReference>
<reference evidence="2" key="1">
    <citation type="submission" date="2020-11" db="EMBL/GenBank/DDBJ databases">
        <authorList>
            <person name="Tran Van P."/>
        </authorList>
    </citation>
    <scope>NUCLEOTIDE SEQUENCE</scope>
</reference>